<evidence type="ECO:0000256" key="6">
    <source>
        <dbReference type="ARBA" id="ARBA00022989"/>
    </source>
</evidence>
<evidence type="ECO:0000313" key="10">
    <source>
        <dbReference type="EMBL" id="KAE9589475.1"/>
    </source>
</evidence>
<dbReference type="PANTHER" id="PTHR45683">
    <property type="entry name" value="MITOCHONDRIAL NICOTINAMIDE ADENINE DINUCLEOTIDE TRANSPORTER 1-RELATED-RELATED"/>
    <property type="match status" value="1"/>
</dbReference>
<evidence type="ECO:0000256" key="7">
    <source>
        <dbReference type="ARBA" id="ARBA00023136"/>
    </source>
</evidence>
<keyword evidence="11" id="KW-1185">Reference proteome</keyword>
<dbReference type="InterPro" id="IPR018108">
    <property type="entry name" value="MCP_transmembrane"/>
</dbReference>
<keyword evidence="6" id="KW-1133">Transmembrane helix</keyword>
<keyword evidence="3 9" id="KW-0813">Transport</keyword>
<dbReference type="InterPro" id="IPR023395">
    <property type="entry name" value="MCP_dom_sf"/>
</dbReference>
<keyword evidence="4 8" id="KW-0812">Transmembrane</keyword>
<reference evidence="11" key="1">
    <citation type="journal article" date="2020" name="Nat. Commun.">
        <title>Genome sequence of the cluster root forming white lupin.</title>
        <authorList>
            <person name="Hufnagel B."/>
            <person name="Marques A."/>
            <person name="Soriano A."/>
            <person name="Marques L."/>
            <person name="Divol F."/>
            <person name="Doumas P."/>
            <person name="Sallet E."/>
            <person name="Mancinotti D."/>
            <person name="Carrere S."/>
            <person name="Marande W."/>
            <person name="Arribat S."/>
            <person name="Keller J."/>
            <person name="Huneau C."/>
            <person name="Blein T."/>
            <person name="Aime D."/>
            <person name="Laguerre M."/>
            <person name="Taylor J."/>
            <person name="Schubert V."/>
            <person name="Nelson M."/>
            <person name="Geu-Flores F."/>
            <person name="Crespi M."/>
            <person name="Gallardo-Guerrero K."/>
            <person name="Delaux P.-M."/>
            <person name="Salse J."/>
            <person name="Berges H."/>
            <person name="Guyot R."/>
            <person name="Gouzy J."/>
            <person name="Peret B."/>
        </authorList>
    </citation>
    <scope>NUCLEOTIDE SEQUENCE [LARGE SCALE GENOMIC DNA]</scope>
    <source>
        <strain evidence="11">cv. Amiga</strain>
    </source>
</reference>
<gene>
    <name evidence="10" type="ORF">Lalb_Chr21g0309391</name>
</gene>
<dbReference type="PROSITE" id="PS50920">
    <property type="entry name" value="SOLCAR"/>
    <property type="match status" value="1"/>
</dbReference>
<dbReference type="GO" id="GO:0006862">
    <property type="term" value="P:nucleotide transport"/>
    <property type="evidence" value="ECO:0007669"/>
    <property type="project" value="InterPro"/>
</dbReference>
<comment type="similarity">
    <text evidence="2 9">Belongs to the mitochondrial carrier (TC 2.A.29) family.</text>
</comment>
<dbReference type="GO" id="GO:0055085">
    <property type="term" value="P:transmembrane transport"/>
    <property type="evidence" value="ECO:0007669"/>
    <property type="project" value="InterPro"/>
</dbReference>
<comment type="caution">
    <text evidence="10">The sequence shown here is derived from an EMBL/GenBank/DDBJ whole genome shotgun (WGS) entry which is preliminary data.</text>
</comment>
<evidence type="ECO:0000256" key="3">
    <source>
        <dbReference type="ARBA" id="ARBA00022448"/>
    </source>
</evidence>
<dbReference type="FunFam" id="1.50.40.10:FF:000105">
    <property type="entry name" value="Nicotinamide adenine dinucleotide transporter 1, chloroplastic"/>
    <property type="match status" value="1"/>
</dbReference>
<dbReference type="EMBL" id="WOCE01000021">
    <property type="protein sequence ID" value="KAE9589475.1"/>
    <property type="molecule type" value="Genomic_DNA"/>
</dbReference>
<evidence type="ECO:0000256" key="5">
    <source>
        <dbReference type="ARBA" id="ARBA00022737"/>
    </source>
</evidence>
<protein>
    <submittedName>
        <fullName evidence="10">Putative mitochondrial carrier domain-containing protein</fullName>
    </submittedName>
</protein>
<evidence type="ECO:0000256" key="9">
    <source>
        <dbReference type="RuleBase" id="RU000488"/>
    </source>
</evidence>
<dbReference type="AlphaFoldDB" id="A0A6A4NFA2"/>
<dbReference type="Pfam" id="PF00153">
    <property type="entry name" value="Mito_carr"/>
    <property type="match status" value="1"/>
</dbReference>
<dbReference type="SUPFAM" id="SSF103506">
    <property type="entry name" value="Mitochondrial carrier"/>
    <property type="match status" value="1"/>
</dbReference>
<evidence type="ECO:0000256" key="8">
    <source>
        <dbReference type="PROSITE-ProRule" id="PRU00282"/>
    </source>
</evidence>
<dbReference type="OrthoDB" id="10266426at2759"/>
<dbReference type="GO" id="GO:0016020">
    <property type="term" value="C:membrane"/>
    <property type="evidence" value="ECO:0007669"/>
    <property type="project" value="UniProtKB-SubCell"/>
</dbReference>
<evidence type="ECO:0000256" key="1">
    <source>
        <dbReference type="ARBA" id="ARBA00004141"/>
    </source>
</evidence>
<accession>A0A6A4NFA2</accession>
<evidence type="ECO:0000256" key="4">
    <source>
        <dbReference type="ARBA" id="ARBA00022692"/>
    </source>
</evidence>
<organism evidence="10 11">
    <name type="scientific">Lupinus albus</name>
    <name type="common">White lupine</name>
    <name type="synonym">Lupinus termis</name>
    <dbReference type="NCBI Taxonomy" id="3870"/>
    <lineage>
        <taxon>Eukaryota</taxon>
        <taxon>Viridiplantae</taxon>
        <taxon>Streptophyta</taxon>
        <taxon>Embryophyta</taxon>
        <taxon>Tracheophyta</taxon>
        <taxon>Spermatophyta</taxon>
        <taxon>Magnoliopsida</taxon>
        <taxon>eudicotyledons</taxon>
        <taxon>Gunneridae</taxon>
        <taxon>Pentapetalae</taxon>
        <taxon>rosids</taxon>
        <taxon>fabids</taxon>
        <taxon>Fabales</taxon>
        <taxon>Fabaceae</taxon>
        <taxon>Papilionoideae</taxon>
        <taxon>50 kb inversion clade</taxon>
        <taxon>genistoids sensu lato</taxon>
        <taxon>core genistoids</taxon>
        <taxon>Genisteae</taxon>
        <taxon>Lupinus</taxon>
    </lineage>
</organism>
<dbReference type="InterPro" id="IPR044712">
    <property type="entry name" value="SLC25A32-like"/>
</dbReference>
<keyword evidence="7 8" id="KW-0472">Membrane</keyword>
<dbReference type="Gene3D" id="1.50.40.10">
    <property type="entry name" value="Mitochondrial carrier domain"/>
    <property type="match status" value="1"/>
</dbReference>
<feature type="repeat" description="Solcar" evidence="8">
    <location>
        <begin position="10"/>
        <end position="102"/>
    </location>
</feature>
<evidence type="ECO:0000256" key="2">
    <source>
        <dbReference type="ARBA" id="ARBA00006375"/>
    </source>
</evidence>
<comment type="subcellular location">
    <subcellularLocation>
        <location evidence="1">Membrane</location>
        <topology evidence="1">Multi-pass membrane protein</topology>
    </subcellularLocation>
</comment>
<dbReference type="Proteomes" id="UP000447434">
    <property type="component" value="Chromosome 21"/>
</dbReference>
<keyword evidence="5" id="KW-0677">Repeat</keyword>
<sequence length="106" mass="11321">MSNTHAPISKGLLCNAGAGAAAGVIAATFVCPLDVIKTRLQVQGTPQLPNATVKGSFIVGSLEQIVQREGLRGMYRGLAPTVLALLPNWAVEGQARKSRVRWYRHV</sequence>
<name>A0A6A4NFA2_LUPAL</name>
<proteinExistence type="inferred from homology"/>
<evidence type="ECO:0000313" key="11">
    <source>
        <dbReference type="Proteomes" id="UP000447434"/>
    </source>
</evidence>